<keyword evidence="7 13" id="KW-1133">Transmembrane helix</keyword>
<evidence type="ECO:0000256" key="4">
    <source>
        <dbReference type="ARBA" id="ARBA00022547"/>
    </source>
</evidence>
<evidence type="ECO:0000256" key="9">
    <source>
        <dbReference type="ARBA" id="ARBA00023128"/>
    </source>
</evidence>
<keyword evidence="4 12" id="KW-0138">CF(0)</keyword>
<evidence type="ECO:0000256" key="10">
    <source>
        <dbReference type="ARBA" id="ARBA00023136"/>
    </source>
</evidence>
<evidence type="ECO:0000313" key="14">
    <source>
        <dbReference type="EMBL" id="BAN83494.1"/>
    </source>
</evidence>
<comment type="subcellular location">
    <subcellularLocation>
        <location evidence="1 12">Mitochondrion membrane</location>
        <topology evidence="1 12">Single-pass membrane protein</topology>
    </subcellularLocation>
</comment>
<gene>
    <name evidence="14" type="primary">ATPase 8</name>
</gene>
<evidence type="ECO:0000256" key="8">
    <source>
        <dbReference type="ARBA" id="ARBA00023065"/>
    </source>
</evidence>
<dbReference type="GO" id="GO:0045259">
    <property type="term" value="C:proton-transporting ATP synthase complex"/>
    <property type="evidence" value="ECO:0007669"/>
    <property type="project" value="UniProtKB-KW"/>
</dbReference>
<dbReference type="GO" id="GO:0015986">
    <property type="term" value="P:proton motive force-driven ATP synthesis"/>
    <property type="evidence" value="ECO:0007669"/>
    <property type="project" value="InterPro"/>
</dbReference>
<dbReference type="GO" id="GO:0015078">
    <property type="term" value="F:proton transmembrane transporter activity"/>
    <property type="evidence" value="ECO:0007669"/>
    <property type="project" value="InterPro"/>
</dbReference>
<proteinExistence type="inferred from homology"/>
<keyword evidence="9 12" id="KW-0496">Mitochondrion</keyword>
<dbReference type="GO" id="GO:0031966">
    <property type="term" value="C:mitochondrial membrane"/>
    <property type="evidence" value="ECO:0007669"/>
    <property type="project" value="UniProtKB-SubCell"/>
</dbReference>
<evidence type="ECO:0000256" key="3">
    <source>
        <dbReference type="ARBA" id="ARBA00022448"/>
    </source>
</evidence>
<evidence type="ECO:0000256" key="6">
    <source>
        <dbReference type="ARBA" id="ARBA00022781"/>
    </source>
</evidence>
<evidence type="ECO:0000256" key="1">
    <source>
        <dbReference type="ARBA" id="ARBA00004304"/>
    </source>
</evidence>
<accession>T2HUH5</accession>
<keyword evidence="11" id="KW-0066">ATP synthesis</keyword>
<protein>
    <recommendedName>
        <fullName evidence="12">ATP synthase complex subunit 8</fullName>
    </recommendedName>
</protein>
<evidence type="ECO:0000256" key="7">
    <source>
        <dbReference type="ARBA" id="ARBA00022989"/>
    </source>
</evidence>
<name>T2HUH5_9SCOM</name>
<organism evidence="14">
    <name type="scientific">Promethichthys prometheus</name>
    <dbReference type="NCBI Taxonomy" id="349644"/>
    <lineage>
        <taxon>Eukaryota</taxon>
        <taxon>Metazoa</taxon>
        <taxon>Chordata</taxon>
        <taxon>Craniata</taxon>
        <taxon>Vertebrata</taxon>
        <taxon>Euteleostomi</taxon>
        <taxon>Actinopterygii</taxon>
        <taxon>Neopterygii</taxon>
        <taxon>Teleostei</taxon>
        <taxon>Neoteleostei</taxon>
        <taxon>Acanthomorphata</taxon>
        <taxon>Pelagiaria</taxon>
        <taxon>Scombriformes</taxon>
        <taxon>Gempylidae</taxon>
        <taxon>Promethichthys</taxon>
    </lineage>
</organism>
<keyword evidence="6 12" id="KW-0375">Hydrogen ion transport</keyword>
<evidence type="ECO:0000256" key="5">
    <source>
        <dbReference type="ARBA" id="ARBA00022692"/>
    </source>
</evidence>
<keyword evidence="10 13" id="KW-0472">Membrane</keyword>
<evidence type="ECO:0000256" key="13">
    <source>
        <dbReference type="SAM" id="Phobius"/>
    </source>
</evidence>
<keyword evidence="8 12" id="KW-0406">Ion transport</keyword>
<reference evidence="14" key="2">
    <citation type="journal article" date="2013" name="PLoS ONE">
        <title>Evolutionary origin of the scombridae (tunas and mackerels): members of a paleogene adaptive radiation with 14 other pelagic fish families.</title>
        <authorList>
            <person name="Miya M."/>
            <person name="Friedman M."/>
            <person name="Satoh T.P."/>
            <person name="Takeshima H."/>
            <person name="Sado T."/>
            <person name="Iwasaki W."/>
            <person name="Yamanoue Y."/>
            <person name="Nakatani M."/>
            <person name="Mabuchi K."/>
            <person name="Inoue J.G."/>
            <person name="Poulsen J.Y."/>
            <person name="Fukunaga T."/>
            <person name="Sato Y."/>
            <person name="Nishida M."/>
        </authorList>
    </citation>
    <scope>NUCLEOTIDE SEQUENCE</scope>
</reference>
<evidence type="ECO:0000256" key="2">
    <source>
        <dbReference type="ARBA" id="ARBA00008892"/>
    </source>
</evidence>
<dbReference type="EMBL" id="AP012504">
    <property type="protein sequence ID" value="BAN83494.1"/>
    <property type="molecule type" value="Genomic_DNA"/>
</dbReference>
<geneLocation type="mitochondrion" evidence="14"/>
<evidence type="ECO:0000256" key="11">
    <source>
        <dbReference type="ARBA" id="ARBA00023310"/>
    </source>
</evidence>
<keyword evidence="5 12" id="KW-0812">Transmembrane</keyword>
<dbReference type="Pfam" id="PF00895">
    <property type="entry name" value="ATP-synt_8"/>
    <property type="match status" value="1"/>
</dbReference>
<feature type="transmembrane region" description="Helical" evidence="13">
    <location>
        <begin position="6"/>
        <end position="24"/>
    </location>
</feature>
<reference evidence="14" key="1">
    <citation type="journal article" date="2013" name="Mol. Biol. Evol.">
        <title>MitoFish and MitoAnnotator: A Mitochondrial Genome Database of Fish with an Accurate and Automatic Annotation Pipeline.</title>
        <authorList>
            <person name="Iwasaki W."/>
            <person name="Fukunaga T."/>
            <person name="Isagozawa R."/>
            <person name="Yamada K."/>
            <person name="Maeda Y."/>
            <person name="Satoh T.P."/>
            <person name="Sado T."/>
            <person name="Mabuchi K."/>
            <person name="Takeshima H."/>
            <person name="Miya M."/>
            <person name="Nishida M."/>
        </authorList>
    </citation>
    <scope>NUCLEOTIDE SEQUENCE</scope>
</reference>
<dbReference type="AlphaFoldDB" id="T2HUH5"/>
<comment type="similarity">
    <text evidence="2 12">Belongs to the ATPase protein 8 family.</text>
</comment>
<evidence type="ECO:0000256" key="12">
    <source>
        <dbReference type="RuleBase" id="RU003661"/>
    </source>
</evidence>
<keyword evidence="3 12" id="KW-0813">Transport</keyword>
<dbReference type="InterPro" id="IPR001421">
    <property type="entry name" value="ATP8_metazoa"/>
</dbReference>
<sequence length="55" mass="6543">MPQLDPSPWFQYMACAWLMLLTLIPMKMLGFKFPENFSPLLAEKPEGAPWDWLWQ</sequence>